<dbReference type="EMBL" id="CAJHJT010000012">
    <property type="protein sequence ID" value="CAD6999452.1"/>
    <property type="molecule type" value="Genomic_DNA"/>
</dbReference>
<reference evidence="1" key="1">
    <citation type="submission" date="2020-11" db="EMBL/GenBank/DDBJ databases">
        <authorList>
            <person name="Whitehead M."/>
        </authorList>
    </citation>
    <scope>NUCLEOTIDE SEQUENCE</scope>
    <source>
        <strain evidence="1">EGII</strain>
    </source>
</reference>
<comment type="caution">
    <text evidence="1">The sequence shown here is derived from an EMBL/GenBank/DDBJ whole genome shotgun (WGS) entry which is preliminary data.</text>
</comment>
<accession>A0A811UJS3</accession>
<sequence>MIAIELGLNAMTASRILCSHLGYTNKSARWQRILNETQKELRVHFAHFFLNKFEYGQCSTFSKLITVDESWFYKFDPKTKQQCMVWSSTEQAHPWNRSNNSQQQK</sequence>
<dbReference type="Proteomes" id="UP000606786">
    <property type="component" value="Unassembled WGS sequence"/>
</dbReference>
<evidence type="ECO:0000313" key="2">
    <source>
        <dbReference type="Proteomes" id="UP000606786"/>
    </source>
</evidence>
<dbReference type="GO" id="GO:0003676">
    <property type="term" value="F:nucleic acid binding"/>
    <property type="evidence" value="ECO:0007669"/>
    <property type="project" value="InterPro"/>
</dbReference>
<dbReference type="AlphaFoldDB" id="A0A811UJS3"/>
<organism evidence="1 2">
    <name type="scientific">Ceratitis capitata</name>
    <name type="common">Mediterranean fruit fly</name>
    <name type="synonym">Tephritis capitata</name>
    <dbReference type="NCBI Taxonomy" id="7213"/>
    <lineage>
        <taxon>Eukaryota</taxon>
        <taxon>Metazoa</taxon>
        <taxon>Ecdysozoa</taxon>
        <taxon>Arthropoda</taxon>
        <taxon>Hexapoda</taxon>
        <taxon>Insecta</taxon>
        <taxon>Pterygota</taxon>
        <taxon>Neoptera</taxon>
        <taxon>Endopterygota</taxon>
        <taxon>Diptera</taxon>
        <taxon>Brachycera</taxon>
        <taxon>Muscomorpha</taxon>
        <taxon>Tephritoidea</taxon>
        <taxon>Tephritidae</taxon>
        <taxon>Ceratitis</taxon>
        <taxon>Ceratitis</taxon>
    </lineage>
</organism>
<protein>
    <submittedName>
        <fullName evidence="1">(Mediterranean fruit fly) hypothetical protein</fullName>
    </submittedName>
</protein>
<name>A0A811UJS3_CERCA</name>
<keyword evidence="2" id="KW-1185">Reference proteome</keyword>
<proteinExistence type="predicted"/>
<dbReference type="InterPro" id="IPR036397">
    <property type="entry name" value="RNaseH_sf"/>
</dbReference>
<evidence type="ECO:0000313" key="1">
    <source>
        <dbReference type="EMBL" id="CAD6999452.1"/>
    </source>
</evidence>
<gene>
    <name evidence="1" type="ORF">CCAP1982_LOCUS7976</name>
</gene>
<dbReference type="Gene3D" id="3.30.420.10">
    <property type="entry name" value="Ribonuclease H-like superfamily/Ribonuclease H"/>
    <property type="match status" value="1"/>
</dbReference>